<dbReference type="GO" id="GO:0000175">
    <property type="term" value="F:3'-5'-RNA exonuclease activity"/>
    <property type="evidence" value="ECO:0007669"/>
    <property type="project" value="TreeGrafter"/>
</dbReference>
<gene>
    <name evidence="8" type="primary">pnp</name>
    <name evidence="10" type="ORF">KC573_00565</name>
</gene>
<organism evidence="10 11">
    <name type="scientific">candidate division WWE3 bacterium</name>
    <dbReference type="NCBI Taxonomy" id="2053526"/>
    <lineage>
        <taxon>Bacteria</taxon>
        <taxon>Katanobacteria</taxon>
    </lineage>
</organism>
<dbReference type="PANTHER" id="PTHR11252:SF0">
    <property type="entry name" value="POLYRIBONUCLEOTIDE NUCLEOTIDYLTRANSFERASE 1, MITOCHONDRIAL"/>
    <property type="match status" value="1"/>
</dbReference>
<dbReference type="InterPro" id="IPR015847">
    <property type="entry name" value="ExoRNase_PH_dom2"/>
</dbReference>
<dbReference type="PROSITE" id="PS50126">
    <property type="entry name" value="S1"/>
    <property type="match status" value="1"/>
</dbReference>
<comment type="catalytic activity">
    <reaction evidence="8">
        <text>RNA(n+1) + phosphate = RNA(n) + a ribonucleoside 5'-diphosphate</text>
        <dbReference type="Rhea" id="RHEA:22096"/>
        <dbReference type="Rhea" id="RHEA-COMP:14527"/>
        <dbReference type="Rhea" id="RHEA-COMP:17342"/>
        <dbReference type="ChEBI" id="CHEBI:43474"/>
        <dbReference type="ChEBI" id="CHEBI:57930"/>
        <dbReference type="ChEBI" id="CHEBI:140395"/>
        <dbReference type="EC" id="2.7.7.8"/>
    </reaction>
</comment>
<proteinExistence type="inferred from homology"/>
<dbReference type="Gene3D" id="3.30.1370.10">
    <property type="entry name" value="K Homology domain, type 1"/>
    <property type="match status" value="1"/>
</dbReference>
<dbReference type="NCBIfam" id="TIGR03591">
    <property type="entry name" value="polynuc_phos"/>
    <property type="match status" value="1"/>
</dbReference>
<dbReference type="HAMAP" id="MF_01595">
    <property type="entry name" value="PNPase"/>
    <property type="match status" value="1"/>
</dbReference>
<dbReference type="SMART" id="SM00316">
    <property type="entry name" value="S1"/>
    <property type="match status" value="1"/>
</dbReference>
<dbReference type="FunFam" id="3.30.230.70:FF:000002">
    <property type="entry name" value="Polyribonucleotide nucleotidyltransferase"/>
    <property type="match status" value="1"/>
</dbReference>
<dbReference type="NCBIfam" id="NF008805">
    <property type="entry name" value="PRK11824.1"/>
    <property type="match status" value="1"/>
</dbReference>
<dbReference type="Gene3D" id="2.40.50.140">
    <property type="entry name" value="Nucleic acid-binding proteins"/>
    <property type="match status" value="1"/>
</dbReference>
<dbReference type="SUPFAM" id="SSF54791">
    <property type="entry name" value="Eukaryotic type KH-domain (KH-domain type I)"/>
    <property type="match status" value="1"/>
</dbReference>
<keyword evidence="4 8" id="KW-0548">Nucleotidyltransferase</keyword>
<dbReference type="InterPro" id="IPR004087">
    <property type="entry name" value="KH_dom"/>
</dbReference>
<reference evidence="10" key="1">
    <citation type="submission" date="2020-04" db="EMBL/GenBank/DDBJ databases">
        <authorList>
            <person name="Zhang T."/>
        </authorList>
    </citation>
    <scope>NUCLEOTIDE SEQUENCE</scope>
    <source>
        <strain evidence="10">HKST-UBA02</strain>
    </source>
</reference>
<dbReference type="InterPro" id="IPR020568">
    <property type="entry name" value="Ribosomal_Su5_D2-typ_SF"/>
</dbReference>
<dbReference type="InterPro" id="IPR012162">
    <property type="entry name" value="PNPase"/>
</dbReference>
<dbReference type="GO" id="GO:0005829">
    <property type="term" value="C:cytosol"/>
    <property type="evidence" value="ECO:0007669"/>
    <property type="project" value="UniProtKB-ARBA"/>
</dbReference>
<keyword evidence="7 8" id="KW-0694">RNA-binding</keyword>
<dbReference type="PIRSF" id="PIRSF005499">
    <property type="entry name" value="PNPase"/>
    <property type="match status" value="1"/>
</dbReference>
<feature type="binding site" evidence="8">
    <location>
        <position position="495"/>
    </location>
    <ligand>
        <name>Mg(2+)</name>
        <dbReference type="ChEBI" id="CHEBI:18420"/>
    </ligand>
</feature>
<dbReference type="InterPro" id="IPR004088">
    <property type="entry name" value="KH_dom_type_1"/>
</dbReference>
<dbReference type="SUPFAM" id="SSF50249">
    <property type="entry name" value="Nucleic acid-binding proteins"/>
    <property type="match status" value="1"/>
</dbReference>
<dbReference type="SUPFAM" id="SSF55666">
    <property type="entry name" value="Ribonuclease PH domain 2-like"/>
    <property type="match status" value="2"/>
</dbReference>
<dbReference type="EC" id="2.7.7.8" evidence="8"/>
<comment type="caution">
    <text evidence="10">The sequence shown here is derived from an EMBL/GenBank/DDBJ whole genome shotgun (WGS) entry which is preliminary data.</text>
</comment>
<dbReference type="CDD" id="cd04472">
    <property type="entry name" value="S1_PNPase"/>
    <property type="match status" value="1"/>
</dbReference>
<dbReference type="InterPro" id="IPR027408">
    <property type="entry name" value="PNPase/RNase_PH_dom_sf"/>
</dbReference>
<name>A0A955LV50_UNCKA</name>
<dbReference type="Pfam" id="PF00013">
    <property type="entry name" value="KH_1"/>
    <property type="match status" value="1"/>
</dbReference>
<dbReference type="EMBL" id="JAGQKY010000013">
    <property type="protein sequence ID" value="MCA9397298.1"/>
    <property type="molecule type" value="Genomic_DNA"/>
</dbReference>
<dbReference type="GO" id="GO:0000287">
    <property type="term" value="F:magnesium ion binding"/>
    <property type="evidence" value="ECO:0007669"/>
    <property type="project" value="UniProtKB-UniRule"/>
</dbReference>
<comment type="subcellular location">
    <subcellularLocation>
        <location evidence="8">Cytoplasm</location>
    </subcellularLocation>
</comment>
<feature type="binding site" evidence="8">
    <location>
        <position position="489"/>
    </location>
    <ligand>
        <name>Mg(2+)</name>
        <dbReference type="ChEBI" id="CHEBI:18420"/>
    </ligand>
</feature>
<dbReference type="InterPro" id="IPR036612">
    <property type="entry name" value="KH_dom_type_1_sf"/>
</dbReference>
<dbReference type="SUPFAM" id="SSF54211">
    <property type="entry name" value="Ribosomal protein S5 domain 2-like"/>
    <property type="match status" value="2"/>
</dbReference>
<evidence type="ECO:0000256" key="6">
    <source>
        <dbReference type="ARBA" id="ARBA00022842"/>
    </source>
</evidence>
<evidence type="ECO:0000256" key="3">
    <source>
        <dbReference type="ARBA" id="ARBA00022679"/>
    </source>
</evidence>
<comment type="function">
    <text evidence="8">Involved in mRNA degradation. Catalyzes the phosphorolysis of single-stranded polyribonucleotides processively in the 3'- to 5'-direction.</text>
</comment>
<reference evidence="10" key="2">
    <citation type="journal article" date="2021" name="Microbiome">
        <title>Successional dynamics and alternative stable states in a saline activated sludge microbial community over 9 years.</title>
        <authorList>
            <person name="Wang Y."/>
            <person name="Ye J."/>
            <person name="Ju F."/>
            <person name="Liu L."/>
            <person name="Boyd J.A."/>
            <person name="Deng Y."/>
            <person name="Parks D.H."/>
            <person name="Jiang X."/>
            <person name="Yin X."/>
            <person name="Woodcroft B.J."/>
            <person name="Tyson G.W."/>
            <person name="Hugenholtz P."/>
            <person name="Polz M.F."/>
            <person name="Zhang T."/>
        </authorList>
    </citation>
    <scope>NUCLEOTIDE SEQUENCE</scope>
    <source>
        <strain evidence="10">HKST-UBA02</strain>
    </source>
</reference>
<dbReference type="Pfam" id="PF00575">
    <property type="entry name" value="S1"/>
    <property type="match status" value="1"/>
</dbReference>
<dbReference type="InterPro" id="IPR036345">
    <property type="entry name" value="ExoRNase_PH_dom2_sf"/>
</dbReference>
<dbReference type="FunFam" id="3.30.230.70:FF:000001">
    <property type="entry name" value="Polyribonucleotide nucleotidyltransferase"/>
    <property type="match status" value="1"/>
</dbReference>
<feature type="domain" description="S1 motif" evidence="9">
    <location>
        <begin position="625"/>
        <end position="693"/>
    </location>
</feature>
<dbReference type="Gene3D" id="3.30.230.70">
    <property type="entry name" value="GHMP Kinase, N-terminal domain"/>
    <property type="match status" value="2"/>
</dbReference>
<evidence type="ECO:0000313" key="11">
    <source>
        <dbReference type="Proteomes" id="UP000699691"/>
    </source>
</evidence>
<comment type="similarity">
    <text evidence="1 8">Belongs to the polyribonucleotide nucleotidyltransferase family.</text>
</comment>
<dbReference type="AlphaFoldDB" id="A0A955LV50"/>
<evidence type="ECO:0000256" key="4">
    <source>
        <dbReference type="ARBA" id="ARBA00022695"/>
    </source>
</evidence>
<dbReference type="PROSITE" id="PS50084">
    <property type="entry name" value="KH_TYPE_1"/>
    <property type="match status" value="1"/>
</dbReference>
<keyword evidence="2 8" id="KW-0963">Cytoplasm</keyword>
<dbReference type="GO" id="GO:0004654">
    <property type="term" value="F:polyribonucleotide nucleotidyltransferase activity"/>
    <property type="evidence" value="ECO:0007669"/>
    <property type="project" value="UniProtKB-UniRule"/>
</dbReference>
<dbReference type="GO" id="GO:0006402">
    <property type="term" value="P:mRNA catabolic process"/>
    <property type="evidence" value="ECO:0007669"/>
    <property type="project" value="UniProtKB-UniRule"/>
</dbReference>
<dbReference type="CDD" id="cd11364">
    <property type="entry name" value="RNase_PH_PNPase_2"/>
    <property type="match status" value="1"/>
</dbReference>
<dbReference type="PANTHER" id="PTHR11252">
    <property type="entry name" value="POLYRIBONUCLEOTIDE NUCLEOTIDYLTRANSFERASE"/>
    <property type="match status" value="1"/>
</dbReference>
<evidence type="ECO:0000256" key="1">
    <source>
        <dbReference type="ARBA" id="ARBA00007404"/>
    </source>
</evidence>
<dbReference type="Pfam" id="PF01138">
    <property type="entry name" value="RNase_PH"/>
    <property type="match status" value="2"/>
</dbReference>
<evidence type="ECO:0000259" key="9">
    <source>
        <dbReference type="PROSITE" id="PS50126"/>
    </source>
</evidence>
<dbReference type="Proteomes" id="UP000699691">
    <property type="component" value="Unassembled WGS sequence"/>
</dbReference>
<dbReference type="InterPro" id="IPR012340">
    <property type="entry name" value="NA-bd_OB-fold"/>
</dbReference>
<keyword evidence="5 8" id="KW-0479">Metal-binding</keyword>
<accession>A0A955LV50</accession>
<evidence type="ECO:0000313" key="10">
    <source>
        <dbReference type="EMBL" id="MCA9397298.1"/>
    </source>
</evidence>
<keyword evidence="3 8" id="KW-0808">Transferase</keyword>
<comment type="cofactor">
    <cofactor evidence="8">
        <name>Mg(2+)</name>
        <dbReference type="ChEBI" id="CHEBI:18420"/>
    </cofactor>
</comment>
<dbReference type="InterPro" id="IPR001247">
    <property type="entry name" value="ExoRNase_PH_dom1"/>
</dbReference>
<dbReference type="FunFam" id="2.40.50.140:FF:000189">
    <property type="entry name" value="Polyribonucleotide nucleotidyltransferase, putative"/>
    <property type="match status" value="1"/>
</dbReference>
<protein>
    <recommendedName>
        <fullName evidence="8">Polyribonucleotide nucleotidyltransferase</fullName>
        <ecNumber evidence="8">2.7.7.8</ecNumber>
    </recommendedName>
    <alternativeName>
        <fullName evidence="8">Polynucleotide phosphorylase</fullName>
        <shortName evidence="8">PNPase</shortName>
    </alternativeName>
</protein>
<sequence length="699" mass="77372">MEPTIHSESIELGGRTLTLETGKLASLADGSVLATYGETVLLATAVISDPKDDVDYFPLSVVYEEKLYAGGLIKGSPWVKREGRPRDEAILRGRMIDRALRPLFPNDFKNDVQVVITILSVDKDNDPSAIALVAASTALHIAGAPWIGPVSGLRVGKINESYITNPLLSTEMEYSKMDLFVASTKDKTLMLELGAEEATEEEVMGGIEYGFEENKNVLELIESFTEKVGRMVISYDVPEINEDLDKRLHDYIRENFDIRASEQKSNENKDEAREERDAFLEQLFAEFEGKATKSYMANVFANMRKYEIRRFALEEGKRFDDRPMDQVRPLYMEVGLLPRTHGSGLFTRGLTQALTVTTLGSTSLEQLIESMSGEETKRYIHHYNFPPFSVGETGRMSGPGRREIGHGALAEKALEPVIPTEEQFPYTIRVVSEIMSSNGSSSMASVCGSTLSLMDAGVPIKKPVAGIAMGLIQDENQKIILTDLSGSEDMAGFMDFKVAGTRDGITAVQVDVKNDGLEMDLMKEIFDRAKTARLLILDKMNDVISEPRNSLSQYAPKVVSLKIDPEKIGEVIGPGGKIIKAIQADTETVIEIQENGTVHITGVVQEGLDNAKKRIEGITKEPEIGEVYSGEVKRIVDFGAFVEYLPGKEGLVHISKISKDYVENVRDHLNEGDKVEVKIIEIDDRGRVNLGINFPEDEN</sequence>
<dbReference type="GO" id="GO:0003723">
    <property type="term" value="F:RNA binding"/>
    <property type="evidence" value="ECO:0007669"/>
    <property type="project" value="UniProtKB-UniRule"/>
</dbReference>
<dbReference type="InterPro" id="IPR003029">
    <property type="entry name" value="S1_domain"/>
</dbReference>
<dbReference type="Pfam" id="PF03725">
    <property type="entry name" value="RNase_PH_C"/>
    <property type="match status" value="2"/>
</dbReference>
<dbReference type="FunFam" id="3.30.1370.10:FF:000001">
    <property type="entry name" value="Polyribonucleotide nucleotidyltransferase"/>
    <property type="match status" value="1"/>
</dbReference>
<evidence type="ECO:0000256" key="5">
    <source>
        <dbReference type="ARBA" id="ARBA00022723"/>
    </source>
</evidence>
<keyword evidence="6 8" id="KW-0460">Magnesium</keyword>
<evidence type="ECO:0000256" key="7">
    <source>
        <dbReference type="ARBA" id="ARBA00022884"/>
    </source>
</evidence>
<dbReference type="CDD" id="cd02393">
    <property type="entry name" value="KH-I_PNPase"/>
    <property type="match status" value="1"/>
</dbReference>
<dbReference type="SMART" id="SM00322">
    <property type="entry name" value="KH"/>
    <property type="match status" value="1"/>
</dbReference>
<evidence type="ECO:0000256" key="2">
    <source>
        <dbReference type="ARBA" id="ARBA00022490"/>
    </source>
</evidence>
<evidence type="ECO:0000256" key="8">
    <source>
        <dbReference type="HAMAP-Rule" id="MF_01595"/>
    </source>
</evidence>